<dbReference type="Proteomes" id="UP001552299">
    <property type="component" value="Unassembled WGS sequence"/>
</dbReference>
<feature type="region of interest" description="Disordered" evidence="1">
    <location>
        <begin position="41"/>
        <end position="72"/>
    </location>
</feature>
<protein>
    <recommendedName>
        <fullName evidence="2">RNase H type-1 domain-containing protein</fullName>
    </recommendedName>
</protein>
<dbReference type="PANTHER" id="PTHR47723">
    <property type="entry name" value="OS05G0353850 PROTEIN"/>
    <property type="match status" value="1"/>
</dbReference>
<evidence type="ECO:0000313" key="3">
    <source>
        <dbReference type="EMBL" id="KAL0910007.1"/>
    </source>
</evidence>
<dbReference type="EMBL" id="JANQDX010000016">
    <property type="protein sequence ID" value="KAL0910007.1"/>
    <property type="molecule type" value="Genomic_DNA"/>
</dbReference>
<reference evidence="3 4" key="1">
    <citation type="journal article" date="2024" name="Plant Biotechnol. J.">
        <title>Dendrobium thyrsiflorum genome and its molecular insights into genes involved in important horticultural traits.</title>
        <authorList>
            <person name="Chen B."/>
            <person name="Wang J.Y."/>
            <person name="Zheng P.J."/>
            <person name="Li K.L."/>
            <person name="Liang Y.M."/>
            <person name="Chen X.F."/>
            <person name="Zhang C."/>
            <person name="Zhao X."/>
            <person name="He X."/>
            <person name="Zhang G.Q."/>
            <person name="Liu Z.J."/>
            <person name="Xu Q."/>
        </authorList>
    </citation>
    <scope>NUCLEOTIDE SEQUENCE [LARGE SCALE GENOMIC DNA]</scope>
    <source>
        <strain evidence="3">GZMU011</strain>
    </source>
</reference>
<feature type="domain" description="RNase H type-1" evidence="2">
    <location>
        <begin position="89"/>
        <end position="204"/>
    </location>
</feature>
<dbReference type="InterPro" id="IPR002156">
    <property type="entry name" value="RNaseH_domain"/>
</dbReference>
<sequence>MKYLIIGEEFRLTGDIQPFEVHEVIIYKDAKYFMPKKLKPSSSLEDEASNSKAKSNPSKKGDNQLLQLSNSWHPPPPKWIKVNIDASLLDSYRAGIGGVLRGHKGRFLLAFGFSCIHWDIGQLELLTIRSLNKIIQDWMFIARGIIIKGDNFNVMKALQSSASKWDGIEDVVGDFSFLKEFRNVLFLCSNRSCNKLANFCANLAIVEDFLWDDFSSNKIPPFISLLKEECDSLSITS</sequence>
<dbReference type="InterPro" id="IPR044730">
    <property type="entry name" value="RNase_H-like_dom_plant"/>
</dbReference>
<keyword evidence="4" id="KW-1185">Reference proteome</keyword>
<evidence type="ECO:0000313" key="4">
    <source>
        <dbReference type="Proteomes" id="UP001552299"/>
    </source>
</evidence>
<dbReference type="Pfam" id="PF13456">
    <property type="entry name" value="RVT_3"/>
    <property type="match status" value="1"/>
</dbReference>
<dbReference type="CDD" id="cd06222">
    <property type="entry name" value="RNase_H_like"/>
    <property type="match status" value="1"/>
</dbReference>
<organism evidence="3 4">
    <name type="scientific">Dendrobium thyrsiflorum</name>
    <name type="common">Pinecone-like raceme dendrobium</name>
    <name type="synonym">Orchid</name>
    <dbReference type="NCBI Taxonomy" id="117978"/>
    <lineage>
        <taxon>Eukaryota</taxon>
        <taxon>Viridiplantae</taxon>
        <taxon>Streptophyta</taxon>
        <taxon>Embryophyta</taxon>
        <taxon>Tracheophyta</taxon>
        <taxon>Spermatophyta</taxon>
        <taxon>Magnoliopsida</taxon>
        <taxon>Liliopsida</taxon>
        <taxon>Asparagales</taxon>
        <taxon>Orchidaceae</taxon>
        <taxon>Epidendroideae</taxon>
        <taxon>Malaxideae</taxon>
        <taxon>Dendrobiinae</taxon>
        <taxon>Dendrobium</taxon>
    </lineage>
</organism>
<proteinExistence type="predicted"/>
<evidence type="ECO:0000259" key="2">
    <source>
        <dbReference type="Pfam" id="PF13456"/>
    </source>
</evidence>
<evidence type="ECO:0000256" key="1">
    <source>
        <dbReference type="SAM" id="MobiDB-lite"/>
    </source>
</evidence>
<accession>A0ABD0UB81</accession>
<dbReference type="InterPro" id="IPR053151">
    <property type="entry name" value="RNase_H-like"/>
</dbReference>
<dbReference type="AlphaFoldDB" id="A0ABD0UB81"/>
<name>A0ABD0UB81_DENTH</name>
<dbReference type="PANTHER" id="PTHR47723:SF19">
    <property type="entry name" value="POLYNUCLEOTIDYL TRANSFERASE, RIBONUCLEASE H-LIKE SUPERFAMILY PROTEIN"/>
    <property type="match status" value="1"/>
</dbReference>
<gene>
    <name evidence="3" type="ORF">M5K25_020928</name>
</gene>
<comment type="caution">
    <text evidence="3">The sequence shown here is derived from an EMBL/GenBank/DDBJ whole genome shotgun (WGS) entry which is preliminary data.</text>
</comment>